<comment type="similarity">
    <text evidence="2">Belongs to the protein prenyltransferase subunit alpha family.</text>
</comment>
<dbReference type="OrthoDB" id="272289at2759"/>
<evidence type="ECO:0000256" key="2">
    <source>
        <dbReference type="ARBA" id="ARBA00006734"/>
    </source>
</evidence>
<protein>
    <recommendedName>
        <fullName evidence="9">Protein farnesyltransferase/geranylgeranyltransferase type-1 subunit alpha</fullName>
        <ecNumber evidence="4">2.5.1.58</ecNumber>
        <ecNumber evidence="3">2.5.1.59</ecNumber>
    </recommendedName>
    <alternativeName>
        <fullName evidence="12">CAAX farnesyltransferase subunit alpha</fullName>
    </alternativeName>
    <alternativeName>
        <fullName evidence="11">FTase-alpha</fullName>
    </alternativeName>
    <alternativeName>
        <fullName evidence="10">Ras proteins prenyltransferase subunit alpha</fullName>
    </alternativeName>
    <alternativeName>
        <fullName evidence="13">Type I protein geranyl-geranyltransferase subunit alpha</fullName>
    </alternativeName>
</protein>
<evidence type="ECO:0000256" key="5">
    <source>
        <dbReference type="ARBA" id="ARBA00022602"/>
    </source>
</evidence>
<evidence type="ECO:0000256" key="12">
    <source>
        <dbReference type="ARBA" id="ARBA00043086"/>
    </source>
</evidence>
<evidence type="ECO:0000256" key="4">
    <source>
        <dbReference type="ARBA" id="ARBA00012702"/>
    </source>
</evidence>
<keyword evidence="8" id="KW-0460">Magnesium</keyword>
<evidence type="ECO:0000256" key="3">
    <source>
        <dbReference type="ARBA" id="ARBA00012700"/>
    </source>
</evidence>
<dbReference type="PANTHER" id="PTHR11129">
    <property type="entry name" value="PROTEIN FARNESYLTRANSFERASE ALPHA SUBUNIT/RAB GERANYLGERANYL TRANSFERASE ALPHA SUBUNIT"/>
    <property type="match status" value="1"/>
</dbReference>
<evidence type="ECO:0000256" key="7">
    <source>
        <dbReference type="ARBA" id="ARBA00022737"/>
    </source>
</evidence>
<evidence type="ECO:0000256" key="10">
    <source>
        <dbReference type="ARBA" id="ARBA00041392"/>
    </source>
</evidence>
<dbReference type="Proteomes" id="UP000504638">
    <property type="component" value="Unplaced"/>
</dbReference>
<dbReference type="GeneID" id="54422273"/>
<dbReference type="InterPro" id="IPR002088">
    <property type="entry name" value="Prenyl_trans_a"/>
</dbReference>
<dbReference type="RefSeq" id="XP_033537032.1">
    <property type="nucleotide sequence ID" value="XM_033681703.1"/>
</dbReference>
<evidence type="ECO:0000256" key="8">
    <source>
        <dbReference type="ARBA" id="ARBA00022842"/>
    </source>
</evidence>
<keyword evidence="5" id="KW-0637">Prenyltransferase</keyword>
<evidence type="ECO:0000256" key="1">
    <source>
        <dbReference type="ARBA" id="ARBA00001946"/>
    </source>
</evidence>
<dbReference type="GO" id="GO:0004662">
    <property type="term" value="F:CAAX-protein geranylgeranyltransferase activity"/>
    <property type="evidence" value="ECO:0007669"/>
    <property type="project" value="UniProtKB-EC"/>
</dbReference>
<dbReference type="EC" id="2.5.1.58" evidence="4"/>
<dbReference type="GO" id="GO:0004660">
    <property type="term" value="F:protein farnesyltransferase activity"/>
    <property type="evidence" value="ECO:0007669"/>
    <property type="project" value="UniProtKB-EC"/>
</dbReference>
<comment type="cofactor">
    <cofactor evidence="1">
        <name>Mg(2+)</name>
        <dbReference type="ChEBI" id="CHEBI:18420"/>
    </cofactor>
</comment>
<evidence type="ECO:0000256" key="9">
    <source>
        <dbReference type="ARBA" id="ARBA00040965"/>
    </source>
</evidence>
<dbReference type="EMBL" id="ML975151">
    <property type="protein sequence ID" value="KAF1815401.1"/>
    <property type="molecule type" value="Genomic_DNA"/>
</dbReference>
<keyword evidence="15" id="KW-1185">Reference proteome</keyword>
<evidence type="ECO:0000256" key="6">
    <source>
        <dbReference type="ARBA" id="ARBA00022679"/>
    </source>
</evidence>
<evidence type="ECO:0000256" key="11">
    <source>
        <dbReference type="ARBA" id="ARBA00042436"/>
    </source>
</evidence>
<reference evidence="16" key="2">
    <citation type="submission" date="2020-04" db="EMBL/GenBank/DDBJ databases">
        <authorList>
            <consortium name="NCBI Genome Project"/>
        </authorList>
    </citation>
    <scope>NUCLEOTIDE SEQUENCE</scope>
    <source>
        <strain evidence="16">CBS 781.70</strain>
    </source>
</reference>
<keyword evidence="6 14" id="KW-0808">Transferase</keyword>
<dbReference type="PROSITE" id="PS51147">
    <property type="entry name" value="PFTA"/>
    <property type="match status" value="5"/>
</dbReference>
<dbReference type="PANTHER" id="PTHR11129:SF1">
    <property type="entry name" value="PROTEIN FARNESYLTRANSFERASE_GERANYLGERANYLTRANSFERASE TYPE-1 SUBUNIT ALPHA"/>
    <property type="match status" value="1"/>
</dbReference>
<dbReference type="AlphaFoldDB" id="A0A6G1GBX4"/>
<dbReference type="GO" id="GO:0005953">
    <property type="term" value="C:CAAX-protein geranylgeranyltransferase complex"/>
    <property type="evidence" value="ECO:0007669"/>
    <property type="project" value="TreeGrafter"/>
</dbReference>
<dbReference type="SUPFAM" id="SSF48439">
    <property type="entry name" value="Protein prenylyltransferase"/>
    <property type="match status" value="1"/>
</dbReference>
<evidence type="ECO:0000256" key="13">
    <source>
        <dbReference type="ARBA" id="ARBA00043219"/>
    </source>
</evidence>
<evidence type="ECO:0000313" key="15">
    <source>
        <dbReference type="Proteomes" id="UP000504638"/>
    </source>
</evidence>
<dbReference type="GO" id="GO:0005965">
    <property type="term" value="C:protein farnesyltransferase complex"/>
    <property type="evidence" value="ECO:0007669"/>
    <property type="project" value="TreeGrafter"/>
</dbReference>
<dbReference type="Pfam" id="PF01239">
    <property type="entry name" value="PPTA"/>
    <property type="match status" value="5"/>
</dbReference>
<accession>A0A6G1GBX4</accession>
<dbReference type="Gene3D" id="1.25.40.120">
    <property type="entry name" value="Protein prenylyltransferase"/>
    <property type="match status" value="1"/>
</dbReference>
<name>A0A6G1GBX4_9PEZI</name>
<organism evidence="14">
    <name type="scientific">Eremomyces bilateralis CBS 781.70</name>
    <dbReference type="NCBI Taxonomy" id="1392243"/>
    <lineage>
        <taxon>Eukaryota</taxon>
        <taxon>Fungi</taxon>
        <taxon>Dikarya</taxon>
        <taxon>Ascomycota</taxon>
        <taxon>Pezizomycotina</taxon>
        <taxon>Dothideomycetes</taxon>
        <taxon>Dothideomycetes incertae sedis</taxon>
        <taxon>Eremomycetales</taxon>
        <taxon>Eremomycetaceae</taxon>
        <taxon>Eremomyces</taxon>
    </lineage>
</organism>
<reference evidence="16" key="3">
    <citation type="submission" date="2025-04" db="UniProtKB">
        <authorList>
            <consortium name="RefSeq"/>
        </authorList>
    </citation>
    <scope>IDENTIFICATION</scope>
    <source>
        <strain evidence="16">CBS 781.70</strain>
    </source>
</reference>
<evidence type="ECO:0000313" key="16">
    <source>
        <dbReference type="RefSeq" id="XP_033537032.1"/>
    </source>
</evidence>
<evidence type="ECO:0000313" key="14">
    <source>
        <dbReference type="EMBL" id="KAF1815401.1"/>
    </source>
</evidence>
<keyword evidence="7" id="KW-0677">Repeat</keyword>
<gene>
    <name evidence="14 16" type="ORF">P152DRAFT_479332</name>
</gene>
<proteinExistence type="inferred from homology"/>
<sequence>MVDYGSDPAWSDVVPIVQLDGGPNALAQIAYSDEYSEAMSYLRALMAANELSDRVLSLTENIIRINPAHYTVWLYRARVLLDQNRDLRSEIEWLNPIALKYLKNYQIWQHRQTIVDKLDDPTGEQEFIRTMLEKDTKNYHVWSYRHWLVKRFNLFNKGELEETERMLDEDIRNNSAWNHRWFVVFSQDDSVWKDPGIVNRETQFAKSKIQLAPQNESAWNYLRGILRNSGTPGSAIMGFVLQFAPIDEPEKIRSSHALDLLADIFRELGHIEDAERALDLLANIYDPIRENYWTYRKDKLVISVDS</sequence>
<reference evidence="14 16" key="1">
    <citation type="submission" date="2020-01" db="EMBL/GenBank/DDBJ databases">
        <authorList>
            <consortium name="DOE Joint Genome Institute"/>
            <person name="Haridas S."/>
            <person name="Albert R."/>
            <person name="Binder M."/>
            <person name="Bloem J."/>
            <person name="Labutti K."/>
            <person name="Salamov A."/>
            <person name="Andreopoulos B."/>
            <person name="Baker S.E."/>
            <person name="Barry K."/>
            <person name="Bills G."/>
            <person name="Bluhm B.H."/>
            <person name="Cannon C."/>
            <person name="Castanera R."/>
            <person name="Culley D.E."/>
            <person name="Daum C."/>
            <person name="Ezra D."/>
            <person name="Gonzalez J.B."/>
            <person name="Henrissat B."/>
            <person name="Kuo A."/>
            <person name="Liang C."/>
            <person name="Lipzen A."/>
            <person name="Lutzoni F."/>
            <person name="Magnuson J."/>
            <person name="Mondo S."/>
            <person name="Nolan M."/>
            <person name="Ohm R."/>
            <person name="Pangilinan J."/>
            <person name="Park H.-J."/>
            <person name="Ramirez L."/>
            <person name="Alfaro M."/>
            <person name="Sun H."/>
            <person name="Tritt A."/>
            <person name="Yoshinaga Y."/>
            <person name="Zwiers L.-H."/>
            <person name="Turgeon B.G."/>
            <person name="Goodwin S.B."/>
            <person name="Spatafora J.W."/>
            <person name="Crous P.W."/>
            <person name="Grigoriev I.V."/>
        </authorList>
    </citation>
    <scope>NUCLEOTIDE SEQUENCE</scope>
    <source>
        <strain evidence="14 16">CBS 781.70</strain>
    </source>
</reference>
<dbReference type="EC" id="2.5.1.59" evidence="3"/>